<feature type="transmembrane region" description="Helical" evidence="9">
    <location>
        <begin position="278"/>
        <end position="311"/>
    </location>
</feature>
<evidence type="ECO:0000256" key="3">
    <source>
        <dbReference type="ARBA" id="ARBA00022448"/>
    </source>
</evidence>
<evidence type="ECO:0000256" key="8">
    <source>
        <dbReference type="ARBA" id="ARBA00023136"/>
    </source>
</evidence>
<dbReference type="InterPro" id="IPR050367">
    <property type="entry name" value="APC_superfamily"/>
</dbReference>
<dbReference type="GO" id="GO:0005886">
    <property type="term" value="C:plasma membrane"/>
    <property type="evidence" value="ECO:0007669"/>
    <property type="project" value="UniProtKB-SubCell"/>
</dbReference>
<keyword evidence="8 9" id="KW-0472">Membrane</keyword>
<feature type="transmembrane region" description="Helical" evidence="9">
    <location>
        <begin position="233"/>
        <end position="258"/>
    </location>
</feature>
<dbReference type="Pfam" id="PF13520">
    <property type="entry name" value="AA_permease_2"/>
    <property type="match status" value="1"/>
</dbReference>
<feature type="transmembrane region" description="Helical" evidence="9">
    <location>
        <begin position="157"/>
        <end position="177"/>
    </location>
</feature>
<reference evidence="10 11" key="1">
    <citation type="journal article" date="2018" name="Parasitology">
        <title>The reduced genome of Candidatus Kinetoplastibacterium sorsogonicusi, the endosymbiont of Kentomonas sorsogonicus (Trypanosomatidae): loss of the haem-synthesis pathway.</title>
        <authorList>
            <person name="Silva F.M."/>
            <person name="Kostygov A.Y."/>
            <person name="Spodareva V.V."/>
            <person name="Butenko A."/>
            <person name="Tossou R."/>
            <person name="Lukes J."/>
            <person name="Yurchenko V."/>
            <person name="Alves J.M.P."/>
        </authorList>
    </citation>
    <scope>NUCLEOTIDE SEQUENCE [LARGE SCALE GENOMIC DNA]</scope>
    <source>
        <strain evidence="10 11">MF-08</strain>
    </source>
</reference>
<dbReference type="Gene3D" id="1.20.1740.10">
    <property type="entry name" value="Amino acid/polyamine transporter I"/>
    <property type="match status" value="1"/>
</dbReference>
<organism evidence="10 11">
    <name type="scientific">Candidatus Kinetoplastidibacterium kentomonadis</name>
    <dbReference type="NCBI Taxonomy" id="1576550"/>
    <lineage>
        <taxon>Bacteria</taxon>
        <taxon>Pseudomonadati</taxon>
        <taxon>Pseudomonadota</taxon>
        <taxon>Betaproteobacteria</taxon>
        <taxon>Candidatus Kinetoplastidibacterium</taxon>
    </lineage>
</organism>
<gene>
    <name evidence="10" type="primary">arcD</name>
    <name evidence="10" type="ORF">CKSOR_00504</name>
</gene>
<evidence type="ECO:0000256" key="7">
    <source>
        <dbReference type="ARBA" id="ARBA00022989"/>
    </source>
</evidence>
<evidence type="ECO:0000256" key="9">
    <source>
        <dbReference type="SAM" id="Phobius"/>
    </source>
</evidence>
<feature type="transmembrane region" description="Helical" evidence="9">
    <location>
        <begin position="357"/>
        <end position="379"/>
    </location>
</feature>
<evidence type="ECO:0000256" key="4">
    <source>
        <dbReference type="ARBA" id="ARBA00022475"/>
    </source>
</evidence>
<dbReference type="KEGG" id="kso:CKSOR_00504"/>
<feature type="transmembrane region" description="Helical" evidence="9">
    <location>
        <begin position="400"/>
        <end position="417"/>
    </location>
</feature>
<dbReference type="GO" id="GO:0006865">
    <property type="term" value="P:amino acid transport"/>
    <property type="evidence" value="ECO:0007669"/>
    <property type="project" value="UniProtKB-KW"/>
</dbReference>
<keyword evidence="6" id="KW-0029">Amino-acid transport</keyword>
<feature type="transmembrane region" description="Helical" evidence="9">
    <location>
        <begin position="455"/>
        <end position="477"/>
    </location>
</feature>
<dbReference type="Proteomes" id="UP000266796">
    <property type="component" value="Chromosome"/>
</dbReference>
<dbReference type="RefSeq" id="WP_108674016.1">
    <property type="nucleotide sequence ID" value="NZ_CP025628.1"/>
</dbReference>
<dbReference type="PANTHER" id="PTHR42770:SF4">
    <property type="entry name" value="ARGININE_ORNITHINE ANTIPORTER-RELATED"/>
    <property type="match status" value="1"/>
</dbReference>
<feature type="transmembrane region" description="Helical" evidence="9">
    <location>
        <begin position="332"/>
        <end position="351"/>
    </location>
</feature>
<dbReference type="InterPro" id="IPR004754">
    <property type="entry name" value="Amino_acid_antiprt"/>
</dbReference>
<dbReference type="OrthoDB" id="3185104at2"/>
<sequence length="479" mass="53055">MNSSNNQKSSLMTLTAMVIGSMVGAGIFSLPQNFAQVTGPFGALIAWLISGIGMLMLAFVFQTLSIRKPNLDAGIYAYAKDGFGSYLGFSSVLGYWAGTCLGNVTYFIIMCSTIGYICPSFGNGNTITAILFSSVILWGFHFLILKGTKGADFVNNIVTISKMIPIIIFIFFVAFYFDHKIFMINFWGNGENNISNIFLQVRDTMMITVFVFLGIEGASIYSRYAKNRKDVGIATLLGFISVLCLLIMVTILPYGVMYQNEISELRNPSMAGILEHLIGYWGAALIITGLLISVLGAFLSWTLLATEILFIAAKDEAMPKFLCYENKNQVPSTSLWMTNITVQLFLFITIFSKEAFILARDLTSSMNLIPYLLVAMYCVKLTAESNSIEYKSTENLQKRFDFFCGITSTIYATWLIYAGGLKFLLLSSIIYGPGSVLFIITRLELSKNIFTNRELILCIITNIGSIIAVYGLMIGYISI</sequence>
<feature type="transmembrane region" description="Helical" evidence="9">
    <location>
        <begin position="127"/>
        <end position="145"/>
    </location>
</feature>
<dbReference type="EMBL" id="CP025628">
    <property type="protein sequence ID" value="AWD32612.1"/>
    <property type="molecule type" value="Genomic_DNA"/>
</dbReference>
<evidence type="ECO:0000256" key="6">
    <source>
        <dbReference type="ARBA" id="ARBA00022970"/>
    </source>
</evidence>
<dbReference type="PANTHER" id="PTHR42770">
    <property type="entry name" value="AMINO ACID TRANSPORTER-RELATED"/>
    <property type="match status" value="1"/>
</dbReference>
<name>A0A3Q8ERK6_9PROT</name>
<dbReference type="PIRSF" id="PIRSF006060">
    <property type="entry name" value="AA_transporter"/>
    <property type="match status" value="1"/>
</dbReference>
<feature type="transmembrane region" description="Helical" evidence="9">
    <location>
        <begin position="93"/>
        <end position="115"/>
    </location>
</feature>
<evidence type="ECO:0000256" key="5">
    <source>
        <dbReference type="ARBA" id="ARBA00022692"/>
    </source>
</evidence>
<keyword evidence="4" id="KW-1003">Cell membrane</keyword>
<protein>
    <submittedName>
        <fullName evidence="10">Arginine/ornithine antiporter</fullName>
    </submittedName>
</protein>
<keyword evidence="7 9" id="KW-1133">Transmembrane helix</keyword>
<dbReference type="InterPro" id="IPR002293">
    <property type="entry name" value="AA/rel_permease1"/>
</dbReference>
<evidence type="ECO:0000313" key="11">
    <source>
        <dbReference type="Proteomes" id="UP000266796"/>
    </source>
</evidence>
<accession>A0A3Q8ERK6</accession>
<dbReference type="GO" id="GO:0022857">
    <property type="term" value="F:transmembrane transporter activity"/>
    <property type="evidence" value="ECO:0007669"/>
    <property type="project" value="InterPro"/>
</dbReference>
<feature type="transmembrane region" description="Helical" evidence="9">
    <location>
        <begin position="41"/>
        <end position="61"/>
    </location>
</feature>
<evidence type="ECO:0000256" key="2">
    <source>
        <dbReference type="ARBA" id="ARBA00008220"/>
    </source>
</evidence>
<evidence type="ECO:0000256" key="1">
    <source>
        <dbReference type="ARBA" id="ARBA00004651"/>
    </source>
</evidence>
<feature type="transmembrane region" description="Helical" evidence="9">
    <location>
        <begin position="12"/>
        <end position="29"/>
    </location>
</feature>
<comment type="similarity">
    <text evidence="2">Belongs to the amino acid-polyamine-organocation (APC) superfamily. Basic amino acid/polyamine antiporter (APA) (TC 2.A.3.2) family.</text>
</comment>
<feature type="transmembrane region" description="Helical" evidence="9">
    <location>
        <begin position="197"/>
        <end position="221"/>
    </location>
</feature>
<dbReference type="AlphaFoldDB" id="A0A3Q8ERK6"/>
<feature type="transmembrane region" description="Helical" evidence="9">
    <location>
        <begin position="423"/>
        <end position="443"/>
    </location>
</feature>
<proteinExistence type="inferred from homology"/>
<comment type="subcellular location">
    <subcellularLocation>
        <location evidence="1">Cell membrane</location>
        <topology evidence="1">Multi-pass membrane protein</topology>
    </subcellularLocation>
</comment>
<evidence type="ECO:0000313" key="10">
    <source>
        <dbReference type="EMBL" id="AWD32612.1"/>
    </source>
</evidence>
<keyword evidence="11" id="KW-1185">Reference proteome</keyword>
<keyword evidence="5 9" id="KW-0812">Transmembrane</keyword>
<dbReference type="NCBIfam" id="TIGR00905">
    <property type="entry name" value="2A0302"/>
    <property type="match status" value="1"/>
</dbReference>
<keyword evidence="3" id="KW-0813">Transport</keyword>